<sequence>MASINITPKFNKKNLLEIILQNNSSDNFINIKICFNLVYSIKSLEGASISKQIGRYYELILDPDYLQSNKTKTIILQLQ</sequence>
<reference evidence="1" key="1">
    <citation type="submission" date="2018-05" db="EMBL/GenBank/DDBJ databases">
        <authorList>
            <person name="Lanie J.A."/>
            <person name="Ng W.-L."/>
            <person name="Kazmierczak K.M."/>
            <person name="Andrzejewski T.M."/>
            <person name="Davidsen T.M."/>
            <person name="Wayne K.J."/>
            <person name="Tettelin H."/>
            <person name="Glass J.I."/>
            <person name="Rusch D."/>
            <person name="Podicherti R."/>
            <person name="Tsui H.-C.T."/>
            <person name="Winkler M.E."/>
        </authorList>
    </citation>
    <scope>NUCLEOTIDE SEQUENCE</scope>
</reference>
<accession>A0A383EU59</accession>
<gene>
    <name evidence="1" type="ORF">METZ01_LOCUS513300</name>
</gene>
<organism evidence="1">
    <name type="scientific">marine metagenome</name>
    <dbReference type="NCBI Taxonomy" id="408172"/>
    <lineage>
        <taxon>unclassified sequences</taxon>
        <taxon>metagenomes</taxon>
        <taxon>ecological metagenomes</taxon>
    </lineage>
</organism>
<name>A0A383EU59_9ZZZZ</name>
<dbReference type="EMBL" id="UINC01228923">
    <property type="protein sequence ID" value="SVE60446.1"/>
    <property type="molecule type" value="Genomic_DNA"/>
</dbReference>
<protein>
    <submittedName>
        <fullName evidence="1">Uncharacterized protein</fullName>
    </submittedName>
</protein>
<feature type="non-terminal residue" evidence="1">
    <location>
        <position position="79"/>
    </location>
</feature>
<evidence type="ECO:0000313" key="1">
    <source>
        <dbReference type="EMBL" id="SVE60446.1"/>
    </source>
</evidence>
<proteinExistence type="predicted"/>
<dbReference type="AlphaFoldDB" id="A0A383EU59"/>